<dbReference type="EMBL" id="NJAJ01000088">
    <property type="protein sequence ID" value="PHM59150.1"/>
    <property type="molecule type" value="Genomic_DNA"/>
</dbReference>
<proteinExistence type="predicted"/>
<dbReference type="Pfam" id="PF25694">
    <property type="entry name" value="N_peptide"/>
    <property type="match status" value="1"/>
</dbReference>
<sequence>MTTIIMKKSCKPEFLRGNAISRRHARRKAEAISRNAVESILNDIWPEQKEPKKDRPVLSLRTKSVPSFDNCCLPEVALYSTKTKSRRLESGGVTARY</sequence>
<dbReference type="RefSeq" id="WP_099126233.1">
    <property type="nucleotide sequence ID" value="NZ_CAWNRH010000168.1"/>
</dbReference>
<reference evidence="1 2" key="1">
    <citation type="journal article" date="2017" name="Nat. Microbiol.">
        <title>Natural product diversity associated with the nematode symbionts Photorhabdus and Xenorhabdus.</title>
        <authorList>
            <person name="Tobias N.J."/>
            <person name="Wolff H."/>
            <person name="Djahanschiri B."/>
            <person name="Grundmann F."/>
            <person name="Kronenwerth M."/>
            <person name="Shi Y.M."/>
            <person name="Simonyi S."/>
            <person name="Grun P."/>
            <person name="Shapiro-Ilan D."/>
            <person name="Pidot S.J."/>
            <person name="Stinear T.P."/>
            <person name="Ebersberger I."/>
            <person name="Bode H.B."/>
        </authorList>
    </citation>
    <scope>NUCLEOTIDE SEQUENCE [LARGE SCALE GENOMIC DNA]</scope>
    <source>
        <strain evidence="1 2">DSM 17904</strain>
    </source>
</reference>
<accession>A0A2D0K711</accession>
<dbReference type="AlphaFoldDB" id="A0A2D0K711"/>
<name>A0A2D0K711_9GAMM</name>
<organism evidence="1 2">
    <name type="scientific">Xenorhabdus stockiae</name>
    <dbReference type="NCBI Taxonomy" id="351614"/>
    <lineage>
        <taxon>Bacteria</taxon>
        <taxon>Pseudomonadati</taxon>
        <taxon>Pseudomonadota</taxon>
        <taxon>Gammaproteobacteria</taxon>
        <taxon>Enterobacterales</taxon>
        <taxon>Morganellaceae</taxon>
        <taxon>Xenorhabdus</taxon>
    </lineage>
</organism>
<protein>
    <submittedName>
        <fullName evidence="1">Uncharacterized protein</fullName>
    </submittedName>
</protein>
<evidence type="ECO:0000313" key="1">
    <source>
        <dbReference type="EMBL" id="PHM59150.1"/>
    </source>
</evidence>
<dbReference type="Proteomes" id="UP000222366">
    <property type="component" value="Unassembled WGS sequence"/>
</dbReference>
<keyword evidence="2" id="KW-1185">Reference proteome</keyword>
<evidence type="ECO:0000313" key="2">
    <source>
        <dbReference type="Proteomes" id="UP000222366"/>
    </source>
</evidence>
<comment type="caution">
    <text evidence="1">The sequence shown here is derived from an EMBL/GenBank/DDBJ whole genome shotgun (WGS) entry which is preliminary data.</text>
</comment>
<gene>
    <name evidence="1" type="ORF">Xsto_04061</name>
</gene>
<dbReference type="InterPro" id="IPR057902">
    <property type="entry name" value="N_peptide"/>
</dbReference>